<accession>A0AAE6UJA8</accession>
<evidence type="ECO:0000256" key="3">
    <source>
        <dbReference type="ARBA" id="ARBA00022475"/>
    </source>
</evidence>
<keyword evidence="6 8" id="KW-0472">Membrane</keyword>
<feature type="transmembrane region" description="Helical" evidence="8">
    <location>
        <begin position="135"/>
        <end position="153"/>
    </location>
</feature>
<evidence type="ECO:0000259" key="9">
    <source>
        <dbReference type="Pfam" id="PF00361"/>
    </source>
</evidence>
<comment type="subcellular location">
    <subcellularLocation>
        <location evidence="1">Cell membrane</location>
        <topology evidence="1">Multi-pass membrane protein</topology>
    </subcellularLocation>
    <subcellularLocation>
        <location evidence="7">Membrane</location>
        <topology evidence="7">Multi-pass membrane protein</topology>
    </subcellularLocation>
</comment>
<dbReference type="PANTHER" id="PTHR42703">
    <property type="entry name" value="NADH DEHYDROGENASE"/>
    <property type="match status" value="1"/>
</dbReference>
<evidence type="ECO:0000256" key="1">
    <source>
        <dbReference type="ARBA" id="ARBA00004651"/>
    </source>
</evidence>
<feature type="transmembrane region" description="Helical" evidence="8">
    <location>
        <begin position="35"/>
        <end position="54"/>
    </location>
</feature>
<keyword evidence="3" id="KW-1003">Cell membrane</keyword>
<gene>
    <name evidence="10" type="ORF">EDL80_00675</name>
</gene>
<feature type="transmembrane region" description="Helical" evidence="8">
    <location>
        <begin position="242"/>
        <end position="262"/>
    </location>
</feature>
<feature type="transmembrane region" description="Helical" evidence="8">
    <location>
        <begin position="212"/>
        <end position="230"/>
    </location>
</feature>
<keyword evidence="11" id="KW-1185">Reference proteome</keyword>
<evidence type="ECO:0000256" key="7">
    <source>
        <dbReference type="RuleBase" id="RU000320"/>
    </source>
</evidence>
<protein>
    <submittedName>
        <fullName evidence="10">Cation:proton antiporter</fullName>
    </submittedName>
</protein>
<keyword evidence="4 7" id="KW-0812">Transmembrane</keyword>
<dbReference type="PANTHER" id="PTHR42703:SF1">
    <property type="entry name" value="NA(+)_H(+) ANTIPORTER SUBUNIT D1"/>
    <property type="match status" value="1"/>
</dbReference>
<dbReference type="NCBIfam" id="NF009305">
    <property type="entry name" value="PRK12662.1"/>
    <property type="match status" value="1"/>
</dbReference>
<dbReference type="GO" id="GO:0042773">
    <property type="term" value="P:ATP synthesis coupled electron transport"/>
    <property type="evidence" value="ECO:0007669"/>
    <property type="project" value="InterPro"/>
</dbReference>
<reference evidence="10 11" key="1">
    <citation type="submission" date="2018-10" db="EMBL/GenBank/DDBJ databases">
        <title>Propagation and draft genome sequences of three atypical Erhlichia ruminantium isolates.</title>
        <authorList>
            <person name="Liebenberg J."/>
            <person name="Steyn H."/>
            <person name="Josemans A."/>
            <person name="Zweygarth E."/>
        </authorList>
    </citation>
    <scope>NUCLEOTIDE SEQUENCE [LARGE SCALE GENOMIC DNA]</scope>
    <source>
        <strain evidence="10 11">Omatjenne</strain>
    </source>
</reference>
<organism evidence="10 11">
    <name type="scientific">Ehrlichia ruminantium</name>
    <name type="common">heartwater rickettsia</name>
    <name type="synonym">Cowdria ruminantium</name>
    <dbReference type="NCBI Taxonomy" id="779"/>
    <lineage>
        <taxon>Bacteria</taxon>
        <taxon>Pseudomonadati</taxon>
        <taxon>Pseudomonadota</taxon>
        <taxon>Alphaproteobacteria</taxon>
        <taxon>Rickettsiales</taxon>
        <taxon>Anaplasmataceae</taxon>
        <taxon>Ehrlichia</taxon>
    </lineage>
</organism>
<dbReference type="EMBL" id="CP033455">
    <property type="protein sequence ID" value="QGR03131.1"/>
    <property type="molecule type" value="Genomic_DNA"/>
</dbReference>
<dbReference type="InterPro" id="IPR001750">
    <property type="entry name" value="ND/Mrp_TM"/>
</dbReference>
<dbReference type="PRINTS" id="PR01437">
    <property type="entry name" value="NUOXDRDTASE4"/>
</dbReference>
<evidence type="ECO:0000313" key="11">
    <source>
        <dbReference type="Proteomes" id="UP000422822"/>
    </source>
</evidence>
<feature type="transmembrane region" description="Helical" evidence="8">
    <location>
        <begin position="456"/>
        <end position="475"/>
    </location>
</feature>
<evidence type="ECO:0000256" key="8">
    <source>
        <dbReference type="SAM" id="Phobius"/>
    </source>
</evidence>
<proteinExistence type="inferred from homology"/>
<sequence>MSSSLAVLQVVIPLFAAIICALLKNSTLVRIISSIIVMVSFSIALMLFYQVYYGDVIKYSLGGWMIPYGIELKINIFNATMLVLVNFIALMSILYSIYHNVREISINKISSFYSVFLLCLGGFLGILVSNDVFNIYVFLEISSISSYILVAMGKDKTALVAAFDYLVIGTIGATFYLIGIGFLYAITGTLNVGDLFLIIHDRSLMTNRVTQIGMLFIMIGLFIKTALFPFHRWLIQAYSSAPTFISVFFSGTSTKVMMYLIIKMIYDVFKADFVFITLPFNAVFMCFAVLSIICGSLLAIFTSNVKKIFAYSSISHLGYIIFAVSLNTSYGLVAAIAYIISHSLVKSALFMVVGSIDYNCGNINLKDCASISETMPRVALPFVILCLSLVGMPVTSGFIAKWYVFDAAVKSDFWVGIFVLLVGSGLSIIYVWRIVEAICFSTPNNQIISSPKMPPNVMVLCIWIMTIASIVIGIYPGPLTSISNKIATLLLY</sequence>
<feature type="transmembrane region" description="Helical" evidence="8">
    <location>
        <begin position="378"/>
        <end position="401"/>
    </location>
</feature>
<evidence type="ECO:0000256" key="2">
    <source>
        <dbReference type="ARBA" id="ARBA00005346"/>
    </source>
</evidence>
<evidence type="ECO:0000256" key="6">
    <source>
        <dbReference type="ARBA" id="ARBA00023136"/>
    </source>
</evidence>
<evidence type="ECO:0000313" key="10">
    <source>
        <dbReference type="EMBL" id="QGR03131.1"/>
    </source>
</evidence>
<dbReference type="AlphaFoldDB" id="A0AAE6UJA8"/>
<keyword evidence="5 8" id="KW-1133">Transmembrane helix</keyword>
<feature type="transmembrane region" description="Helical" evidence="8">
    <location>
        <begin position="110"/>
        <end position="129"/>
    </location>
</feature>
<dbReference type="RefSeq" id="WP_158406294.1">
    <property type="nucleotide sequence ID" value="NZ_CP033454.1"/>
</dbReference>
<feature type="transmembrane region" description="Helical" evidence="8">
    <location>
        <begin position="74"/>
        <end position="98"/>
    </location>
</feature>
<feature type="domain" description="NADH:quinone oxidoreductase/Mrp antiporter transmembrane" evidence="9">
    <location>
        <begin position="129"/>
        <end position="426"/>
    </location>
</feature>
<dbReference type="InterPro" id="IPR050586">
    <property type="entry name" value="CPA3_Na-H_Antiporter_D"/>
</dbReference>
<dbReference type="GO" id="GO:0008137">
    <property type="term" value="F:NADH dehydrogenase (ubiquinone) activity"/>
    <property type="evidence" value="ECO:0007669"/>
    <property type="project" value="InterPro"/>
</dbReference>
<dbReference type="Pfam" id="PF00361">
    <property type="entry name" value="Proton_antipo_M"/>
    <property type="match status" value="1"/>
</dbReference>
<feature type="transmembrane region" description="Helical" evidence="8">
    <location>
        <begin position="282"/>
        <end position="301"/>
    </location>
</feature>
<evidence type="ECO:0000256" key="4">
    <source>
        <dbReference type="ARBA" id="ARBA00022692"/>
    </source>
</evidence>
<comment type="similarity">
    <text evidence="2">Belongs to the CPA3 antiporters (TC 2.A.63) subunit D family.</text>
</comment>
<feature type="transmembrane region" description="Helical" evidence="8">
    <location>
        <begin position="413"/>
        <end position="435"/>
    </location>
</feature>
<evidence type="ECO:0000256" key="5">
    <source>
        <dbReference type="ARBA" id="ARBA00022989"/>
    </source>
</evidence>
<dbReference type="InterPro" id="IPR003918">
    <property type="entry name" value="NADH_UbQ_OxRdtase"/>
</dbReference>
<feature type="transmembrane region" description="Helical" evidence="8">
    <location>
        <begin position="6"/>
        <end position="23"/>
    </location>
</feature>
<dbReference type="GO" id="GO:0005886">
    <property type="term" value="C:plasma membrane"/>
    <property type="evidence" value="ECO:0007669"/>
    <property type="project" value="UniProtKB-SubCell"/>
</dbReference>
<feature type="transmembrane region" description="Helical" evidence="8">
    <location>
        <begin position="165"/>
        <end position="186"/>
    </location>
</feature>
<name>A0AAE6UJA8_EHRRU</name>
<dbReference type="Proteomes" id="UP000422822">
    <property type="component" value="Chromosome"/>
</dbReference>